<accession>Q16QG5</accession>
<proteinExistence type="predicted"/>
<protein>
    <submittedName>
        <fullName evidence="1">AAEL011298-PA</fullName>
    </submittedName>
</protein>
<dbReference type="AlphaFoldDB" id="Q16QG5"/>
<gene>
    <name evidence="1" type="ORF">AaeL_AAEL011298</name>
</gene>
<name>Q16QG5_AEDAE</name>
<reference evidence="1" key="1">
    <citation type="submission" date="2005-10" db="EMBL/GenBank/DDBJ databases">
        <authorList>
            <person name="Loftus B.J."/>
            <person name="Nene V.M."/>
            <person name="Hannick L.I."/>
            <person name="Bidwell S."/>
            <person name="Haas B."/>
            <person name="Amedeo P."/>
            <person name="Orvis J."/>
            <person name="Wortman J.R."/>
            <person name="White O.R."/>
            <person name="Salzberg S."/>
            <person name="Shumway M."/>
            <person name="Koo H."/>
            <person name="Zhao Y."/>
            <person name="Holmes M."/>
            <person name="Miller J."/>
            <person name="Schatz M."/>
            <person name="Pop M."/>
            <person name="Pai G."/>
            <person name="Utterback T."/>
            <person name="Rogers Y.-H."/>
            <person name="Kravitz S."/>
            <person name="Fraser C.M."/>
        </authorList>
    </citation>
    <scope>NUCLEOTIDE SEQUENCE</scope>
    <source>
        <strain evidence="1">Liverpool</strain>
    </source>
</reference>
<dbReference type="EMBL" id="CH477749">
    <property type="protein sequence ID" value="EAT36633.1"/>
    <property type="molecule type" value="Genomic_DNA"/>
</dbReference>
<reference evidence="1" key="2">
    <citation type="journal article" date="2007" name="Science">
        <title>Genome sequence of Aedes aegypti, a major arbovirus vector.</title>
        <authorList>
            <person name="Nene V."/>
            <person name="Wortman J.R."/>
            <person name="Lawson D."/>
            <person name="Haas B."/>
            <person name="Kodira C."/>
            <person name="Tu Z.J."/>
            <person name="Loftus B."/>
            <person name="Xi Z."/>
            <person name="Megy K."/>
            <person name="Grabherr M."/>
            <person name="Ren Q."/>
            <person name="Zdobnov E.M."/>
            <person name="Lobo N.F."/>
            <person name="Campbell K.S."/>
            <person name="Brown S.E."/>
            <person name="Bonaldo M.F."/>
            <person name="Zhu J."/>
            <person name="Sinkins S.P."/>
            <person name="Hogenkamp D.G."/>
            <person name="Amedeo P."/>
            <person name="Arensburger P."/>
            <person name="Atkinson P.W."/>
            <person name="Bidwell S."/>
            <person name="Biedler J."/>
            <person name="Birney E."/>
            <person name="Bruggner R.V."/>
            <person name="Costas J."/>
            <person name="Coy M.R."/>
            <person name="Crabtree J."/>
            <person name="Crawford M."/>
            <person name="Debruyn B."/>
            <person name="Decaprio D."/>
            <person name="Eiglmeier K."/>
            <person name="Eisenstadt E."/>
            <person name="El-Dorry H."/>
            <person name="Gelbart W.M."/>
            <person name="Gomes S.L."/>
            <person name="Hammond M."/>
            <person name="Hannick L.I."/>
            <person name="Hogan J.R."/>
            <person name="Holmes M.H."/>
            <person name="Jaffe D."/>
            <person name="Johnston J.S."/>
            <person name="Kennedy R.C."/>
            <person name="Koo H."/>
            <person name="Kravitz S."/>
            <person name="Kriventseva E.V."/>
            <person name="Kulp D."/>
            <person name="Labutti K."/>
            <person name="Lee E."/>
            <person name="Li S."/>
            <person name="Lovin D.D."/>
            <person name="Mao C."/>
            <person name="Mauceli E."/>
            <person name="Menck C.F."/>
            <person name="Miller J.R."/>
            <person name="Montgomery P."/>
            <person name="Mori A."/>
            <person name="Nascimento A.L."/>
            <person name="Naveira H.F."/>
            <person name="Nusbaum C."/>
            <person name="O'leary S."/>
            <person name="Orvis J."/>
            <person name="Pertea M."/>
            <person name="Quesneville H."/>
            <person name="Reidenbach K.R."/>
            <person name="Rogers Y.H."/>
            <person name="Roth C.W."/>
            <person name="Schneider J.R."/>
            <person name="Schatz M."/>
            <person name="Shumway M."/>
            <person name="Stanke M."/>
            <person name="Stinson E.O."/>
            <person name="Tubio J.M."/>
            <person name="Vanzee J.P."/>
            <person name="Verjovski-Almeida S."/>
            <person name="Werner D."/>
            <person name="White O."/>
            <person name="Wyder S."/>
            <person name="Zeng Q."/>
            <person name="Zhao Q."/>
            <person name="Zhao Y."/>
            <person name="Hill C.A."/>
            <person name="Raikhel A.S."/>
            <person name="Soares M.B."/>
            <person name="Knudson D.L."/>
            <person name="Lee N.H."/>
            <person name="Galagan J."/>
            <person name="Salzberg S.L."/>
            <person name="Paulsen I.T."/>
            <person name="Dimopoulos G."/>
            <person name="Collins F.H."/>
            <person name="Birren B."/>
            <person name="Fraser-Liggett C.M."/>
            <person name="Severson D.W."/>
        </authorList>
    </citation>
    <scope>NUCLEOTIDE SEQUENCE [LARGE SCALE GENOMIC DNA]</scope>
    <source>
        <strain evidence="1">Liverpool</strain>
    </source>
</reference>
<evidence type="ECO:0000313" key="1">
    <source>
        <dbReference type="EMBL" id="EAT36633.1"/>
    </source>
</evidence>
<dbReference type="PaxDb" id="7159-AAEL011298-PA"/>
<organism evidence="1 2">
    <name type="scientific">Aedes aegypti</name>
    <name type="common">Yellowfever mosquito</name>
    <name type="synonym">Culex aegypti</name>
    <dbReference type="NCBI Taxonomy" id="7159"/>
    <lineage>
        <taxon>Eukaryota</taxon>
        <taxon>Metazoa</taxon>
        <taxon>Ecdysozoa</taxon>
        <taxon>Arthropoda</taxon>
        <taxon>Hexapoda</taxon>
        <taxon>Insecta</taxon>
        <taxon>Pterygota</taxon>
        <taxon>Neoptera</taxon>
        <taxon>Endopterygota</taxon>
        <taxon>Diptera</taxon>
        <taxon>Nematocera</taxon>
        <taxon>Culicoidea</taxon>
        <taxon>Culicidae</taxon>
        <taxon>Culicinae</taxon>
        <taxon>Aedini</taxon>
        <taxon>Aedes</taxon>
        <taxon>Stegomyia</taxon>
    </lineage>
</organism>
<dbReference type="Proteomes" id="UP000682892">
    <property type="component" value="Unassembled WGS sequence"/>
</dbReference>
<sequence>MSKLLLKKTTLKTRNRRSWIHQEGRFLWLQWSALRDKNRIIVEDAVQCGPSTDLTMLSVFNTGVSCEGAFSAWLAIKVKDM</sequence>
<reference evidence="1" key="3">
    <citation type="submission" date="2012-09" db="EMBL/GenBank/DDBJ databases">
        <authorList>
            <consortium name="VectorBase"/>
        </authorList>
    </citation>
    <scope>NUCLEOTIDE SEQUENCE</scope>
    <source>
        <strain evidence="1">Liverpool</strain>
    </source>
</reference>
<evidence type="ECO:0000313" key="2">
    <source>
        <dbReference type="Proteomes" id="UP000682892"/>
    </source>
</evidence>